<dbReference type="EMBL" id="OR769222">
    <property type="protein sequence ID" value="WQJ52820.1"/>
    <property type="molecule type" value="Genomic_DNA"/>
</dbReference>
<accession>A0ABZ0Z0V7</accession>
<evidence type="ECO:0000313" key="1">
    <source>
        <dbReference type="EMBL" id="WQJ52820.1"/>
    </source>
</evidence>
<organism evidence="1 2">
    <name type="scientific">phage Lak_Megaphage_RVC_JS4_GC31</name>
    <dbReference type="NCBI Taxonomy" id="3109228"/>
    <lineage>
        <taxon>Viruses</taxon>
        <taxon>Duplodnaviria</taxon>
        <taxon>Heunggongvirae</taxon>
        <taxon>Uroviricota</taxon>
        <taxon>Caudoviricetes</taxon>
        <taxon>Caudoviricetes code 15 clade</taxon>
    </lineage>
</organism>
<protein>
    <submittedName>
        <fullName evidence="1">Uncharacterized protein</fullName>
    </submittedName>
</protein>
<evidence type="ECO:0000313" key="2">
    <source>
        <dbReference type="Proteomes" id="UP001349343"/>
    </source>
</evidence>
<reference evidence="1 2" key="1">
    <citation type="submission" date="2023-11" db="EMBL/GenBank/DDBJ databases">
        <authorList>
            <person name="Cook R."/>
            <person name="Crisci M."/>
            <person name="Pye H."/>
            <person name="Adriaenssens E."/>
            <person name="Santini J."/>
        </authorList>
    </citation>
    <scope>NUCLEOTIDE SEQUENCE [LARGE SCALE GENOMIC DNA]</scope>
    <source>
        <strain evidence="1">Lak_Megaphage_RVC_JS4_GC31</strain>
    </source>
</reference>
<proteinExistence type="predicted"/>
<keyword evidence="2" id="KW-1185">Reference proteome</keyword>
<name>A0ABZ0Z0V7_9CAUD</name>
<sequence>MLLSEVLYIAKNLYKCELNEDIKSKTLRDLLRPFSYSNLTLHSRYHHQRYSFDDMTRDQEGISFFDVTYAYKRAAEDGILTQELCDTVEGRTSLINRIYIKKKKRKIYGDRYENQGPIYDIIQKIKEQTGYNIGLSEIKDSQLIAISPADAKKKAYKNGLQFWTDFGDQLVAITIDNSIALYIIRSSEYGSWYEPNPNYKEKTDFSNFANSNEAIEEYVRKAFNKIPVYKILTNNADIKKELGANNIKALQETGRIYKVFVVKPDTMSSIDTTNKLLSRREWKQFLQSQLDIAKNNIDRYKKQIEVNKISGDDSKIINSVYAFSDICFDVLLNLQDFEFDYLNNESKDFRFEHAYYTSIVLSNTKYVEPLKQIDSLKIFKSERRDVNTRYKYKVNIFSIESVADCFAVINVYINFLIKNVNTIIQYYNDYKKIMSKPEIDNSGLISQMRYLKSAYTDLVKARIYTNDTVLMDTLDLLKERKHIDMTKILNPLIKFDKFETIQ</sequence>
<dbReference type="Proteomes" id="UP001349343">
    <property type="component" value="Segment"/>
</dbReference>